<evidence type="ECO:0000259" key="8">
    <source>
        <dbReference type="Pfam" id="PF00884"/>
    </source>
</evidence>
<keyword evidence="6 7" id="KW-0472">Membrane</keyword>
<sequence length="731" mass="82200">MEGVCQGQVYRALPRLPEANGIKKVLLKILSVVLTVFAVLLGALAILICRSVSWALKTWSDLSIEEIVYHLKMPLEGTNSDMIMDYVKYCVILSICVAVGLAVAFILVRRRKRIYHITRVTTVGTAVLIGFLAVQYFGNTLDIAAYVENQNTYSSFIDDNYVNPADVTLTFPEKKRNLIYIFLESMENTYADTENGGAFDENVIPELTELSKENENFSGDQDVLNGGYALTGATWTIGAMFAQTSGLPLTIPLDKNSMGTQEGFFPGMTALGDVLEQAGYQQTLLIGSDAAFGGRKLYFKQHGDYEIADYNYAVEHGDIPSDYYVWWGYEDKILFENAKNKLNLLAASDEPFNLTMLTVDTHFEDGYLCSECPDLYSDNQYSNVMACSSKQVTEFIEWIKEQPFYENTTIVISGDHPTMDSDYCEAVDAEYRRTVYTTYINSATEVQDDVYREYSTFDNFPTTLASLGVEIPDNRLGLGVNLFSDEKTIIEEYGLEAVNQGLSQKSALMEGLIAGLNQTLVNIDIMPYNIETKEIEITLSDIHCGEGMTGLLCGVWSDKEQKDMVWYDAQKQSDGVYTVAVPFSDFSYKNGTYNVHIYARMIGNTNVFLGSQTVKMEDTIYEEQKNVSNNAAIVVDIEVEPYDYHTGKFDVYIRNLVSEYEPMALQCAVWSEDGQEDLCWYEGEREAEGSYVIHVYARDFQYKEDQYNVHVYGIDDEGSQVLLGTTVGVID</sequence>
<dbReference type="SUPFAM" id="SSF53649">
    <property type="entry name" value="Alkaline phosphatase-like"/>
    <property type="match status" value="1"/>
</dbReference>
<dbReference type="Gene3D" id="3.40.720.10">
    <property type="entry name" value="Alkaline Phosphatase, subunit A"/>
    <property type="match status" value="1"/>
</dbReference>
<evidence type="ECO:0000256" key="5">
    <source>
        <dbReference type="ARBA" id="ARBA00022989"/>
    </source>
</evidence>
<dbReference type="KEGG" id="whj:H9Q79_08175"/>
<dbReference type="Proteomes" id="UP000515860">
    <property type="component" value="Chromosome"/>
</dbReference>
<comment type="subcellular location">
    <subcellularLocation>
        <location evidence="1">Cell membrane</location>
        <topology evidence="1">Multi-pass membrane protein</topology>
    </subcellularLocation>
</comment>
<organism evidence="9 10">
    <name type="scientific">Wansuia hejianensis</name>
    <dbReference type="NCBI Taxonomy" id="2763667"/>
    <lineage>
        <taxon>Bacteria</taxon>
        <taxon>Bacillati</taxon>
        <taxon>Bacillota</taxon>
        <taxon>Clostridia</taxon>
        <taxon>Lachnospirales</taxon>
        <taxon>Lachnospiraceae</taxon>
        <taxon>Wansuia</taxon>
    </lineage>
</organism>
<dbReference type="PANTHER" id="PTHR47371">
    <property type="entry name" value="LIPOTEICHOIC ACID SYNTHASE"/>
    <property type="match status" value="1"/>
</dbReference>
<gene>
    <name evidence="9" type="ORF">H9Q79_08175</name>
</gene>
<comment type="pathway">
    <text evidence="2">Cell wall biogenesis; lipoteichoic acid biosynthesis.</text>
</comment>
<dbReference type="InterPro" id="IPR017850">
    <property type="entry name" value="Alkaline_phosphatase_core_sf"/>
</dbReference>
<evidence type="ECO:0000313" key="9">
    <source>
        <dbReference type="EMBL" id="QNM10227.1"/>
    </source>
</evidence>
<feature type="transmembrane region" description="Helical" evidence="7">
    <location>
        <begin position="25"/>
        <end position="48"/>
    </location>
</feature>
<evidence type="ECO:0000256" key="7">
    <source>
        <dbReference type="SAM" id="Phobius"/>
    </source>
</evidence>
<reference evidence="9 10" key="1">
    <citation type="submission" date="2020-08" db="EMBL/GenBank/DDBJ databases">
        <authorList>
            <person name="Liu C."/>
            <person name="Sun Q."/>
        </authorList>
    </citation>
    <scope>NUCLEOTIDE SEQUENCE [LARGE SCALE GENOMIC DNA]</scope>
    <source>
        <strain evidence="9 10">NSJ-29</strain>
    </source>
</reference>
<dbReference type="Pfam" id="PF00884">
    <property type="entry name" value="Sulfatase"/>
    <property type="match status" value="1"/>
</dbReference>
<dbReference type="AlphaFoldDB" id="A0A7G9GHE5"/>
<evidence type="ECO:0000313" key="10">
    <source>
        <dbReference type="Proteomes" id="UP000515860"/>
    </source>
</evidence>
<evidence type="ECO:0000256" key="1">
    <source>
        <dbReference type="ARBA" id="ARBA00004651"/>
    </source>
</evidence>
<evidence type="ECO:0000256" key="2">
    <source>
        <dbReference type="ARBA" id="ARBA00004936"/>
    </source>
</evidence>
<name>A0A7G9GHE5_9FIRM</name>
<feature type="transmembrane region" description="Helical" evidence="7">
    <location>
        <begin position="86"/>
        <end position="108"/>
    </location>
</feature>
<evidence type="ECO:0000256" key="3">
    <source>
        <dbReference type="ARBA" id="ARBA00022475"/>
    </source>
</evidence>
<evidence type="ECO:0000256" key="6">
    <source>
        <dbReference type="ARBA" id="ARBA00023136"/>
    </source>
</evidence>
<dbReference type="EMBL" id="CP060635">
    <property type="protein sequence ID" value="QNM10227.1"/>
    <property type="molecule type" value="Genomic_DNA"/>
</dbReference>
<dbReference type="InterPro" id="IPR050448">
    <property type="entry name" value="OpgB/LTA_synthase_biosynth"/>
</dbReference>
<dbReference type="PANTHER" id="PTHR47371:SF3">
    <property type="entry name" value="PHOSPHOGLYCEROL TRANSFERASE I"/>
    <property type="match status" value="1"/>
</dbReference>
<evidence type="ECO:0000256" key="4">
    <source>
        <dbReference type="ARBA" id="ARBA00022692"/>
    </source>
</evidence>
<keyword evidence="3" id="KW-1003">Cell membrane</keyword>
<keyword evidence="5 7" id="KW-1133">Transmembrane helix</keyword>
<keyword evidence="10" id="KW-1185">Reference proteome</keyword>
<proteinExistence type="predicted"/>
<dbReference type="GO" id="GO:0005886">
    <property type="term" value="C:plasma membrane"/>
    <property type="evidence" value="ECO:0007669"/>
    <property type="project" value="UniProtKB-SubCell"/>
</dbReference>
<dbReference type="Gene3D" id="2.60.40.3760">
    <property type="match status" value="2"/>
</dbReference>
<protein>
    <submittedName>
        <fullName evidence="9">GBS Bsp-like repeat-containing protein</fullName>
    </submittedName>
</protein>
<feature type="domain" description="Sulfatase N-terminal" evidence="8">
    <location>
        <begin position="176"/>
        <end position="416"/>
    </location>
</feature>
<dbReference type="InterPro" id="IPR000917">
    <property type="entry name" value="Sulfatase_N"/>
</dbReference>
<dbReference type="RefSeq" id="WP_118646085.1">
    <property type="nucleotide sequence ID" value="NZ_CP060635.1"/>
</dbReference>
<accession>A0A7G9GHE5</accession>
<dbReference type="CDD" id="cd16015">
    <property type="entry name" value="LTA_synthase"/>
    <property type="match status" value="1"/>
</dbReference>
<dbReference type="InterPro" id="IPR013688">
    <property type="entry name" value="GBS_Bsp-like"/>
</dbReference>
<dbReference type="Pfam" id="PF08481">
    <property type="entry name" value="GBS_Bsp-like"/>
    <property type="match status" value="2"/>
</dbReference>
<keyword evidence="4 7" id="KW-0812">Transmembrane</keyword>
<feature type="transmembrane region" description="Helical" evidence="7">
    <location>
        <begin position="120"/>
        <end position="138"/>
    </location>
</feature>